<comment type="caution">
    <text evidence="2">The sequence shown here is derived from an EMBL/GenBank/DDBJ whole genome shotgun (WGS) entry which is preliminary data.</text>
</comment>
<organism evidence="2 3">
    <name type="scientific">Zymoseptoria brevis</name>
    <dbReference type="NCBI Taxonomy" id="1047168"/>
    <lineage>
        <taxon>Eukaryota</taxon>
        <taxon>Fungi</taxon>
        <taxon>Dikarya</taxon>
        <taxon>Ascomycota</taxon>
        <taxon>Pezizomycotina</taxon>
        <taxon>Dothideomycetes</taxon>
        <taxon>Dothideomycetidae</taxon>
        <taxon>Mycosphaerellales</taxon>
        <taxon>Mycosphaerellaceae</taxon>
        <taxon>Zymoseptoria</taxon>
    </lineage>
</organism>
<keyword evidence="3" id="KW-1185">Reference proteome</keyword>
<evidence type="ECO:0000313" key="2">
    <source>
        <dbReference type="EMBL" id="KJX95241.1"/>
    </source>
</evidence>
<dbReference type="EMBL" id="LAFY01004086">
    <property type="protein sequence ID" value="KJX95241.1"/>
    <property type="molecule type" value="Genomic_DNA"/>
</dbReference>
<evidence type="ECO:0000313" key="3">
    <source>
        <dbReference type="Proteomes" id="UP000033647"/>
    </source>
</evidence>
<sequence>MSNKPRILTFPNVLPTMASLPSRPPRRQPRSIPPFLRLPLELRESIYAYLLPRENVSHPLPSVGITSVNHRPPTSSLLNIHPQITSEILSYFYAIATWKLVFSHAFNFFRIDPDLRKLEQSPSLAHIRKVEVVFFCDVLLLKSYPSFGVESFCAEIERRASRACDVLGKADKLNTVIVSWCDSTDTGHWEQKAKILAPLRKLSEEEGRRRMVHFRIGDITGPKDMDRPTFVEALQEVLGTSDGLRRSLDGADDDVDDPSSKYRMLAFDVRQERHRLAGQPGGIPRMGRDRTGWRGAPPSLEAPAEEAEDVTVSS</sequence>
<dbReference type="OrthoDB" id="2951834at2759"/>
<proteinExistence type="predicted"/>
<dbReference type="AlphaFoldDB" id="A0A0F4GCX6"/>
<evidence type="ECO:0000256" key="1">
    <source>
        <dbReference type="SAM" id="MobiDB-lite"/>
    </source>
</evidence>
<feature type="compositionally biased region" description="Acidic residues" evidence="1">
    <location>
        <begin position="303"/>
        <end position="314"/>
    </location>
</feature>
<name>A0A0F4GCX6_9PEZI</name>
<feature type="region of interest" description="Disordered" evidence="1">
    <location>
        <begin position="273"/>
        <end position="314"/>
    </location>
</feature>
<gene>
    <name evidence="2" type="ORF">TI39_contig4126g00018</name>
</gene>
<evidence type="ECO:0008006" key="4">
    <source>
        <dbReference type="Google" id="ProtNLM"/>
    </source>
</evidence>
<dbReference type="Proteomes" id="UP000033647">
    <property type="component" value="Unassembled WGS sequence"/>
</dbReference>
<protein>
    <recommendedName>
        <fullName evidence="4">F-box domain-containing protein</fullName>
    </recommendedName>
</protein>
<reference evidence="2 3" key="1">
    <citation type="submission" date="2015-03" db="EMBL/GenBank/DDBJ databases">
        <title>RNA-seq based gene annotation and comparative genomics of four Zymoseptoria species reveal species-specific pathogenicity related genes and transposable element activity.</title>
        <authorList>
            <person name="Grandaubert J."/>
            <person name="Bhattacharyya A."/>
            <person name="Stukenbrock E.H."/>
        </authorList>
    </citation>
    <scope>NUCLEOTIDE SEQUENCE [LARGE SCALE GENOMIC DNA]</scope>
    <source>
        <strain evidence="2 3">Zb18110</strain>
    </source>
</reference>
<accession>A0A0F4GCX6</accession>